<accession>A0A8H7LCW0</accession>
<organism evidence="7 8">
    <name type="scientific">Metschnikowia pulcherrima</name>
    <dbReference type="NCBI Taxonomy" id="27326"/>
    <lineage>
        <taxon>Eukaryota</taxon>
        <taxon>Fungi</taxon>
        <taxon>Dikarya</taxon>
        <taxon>Ascomycota</taxon>
        <taxon>Saccharomycotina</taxon>
        <taxon>Pichiomycetes</taxon>
        <taxon>Metschnikowiaceae</taxon>
        <taxon>Metschnikowia</taxon>
    </lineage>
</organism>
<feature type="repeat" description="WD" evidence="5">
    <location>
        <begin position="348"/>
        <end position="381"/>
    </location>
</feature>
<evidence type="ECO:0000313" key="8">
    <source>
        <dbReference type="Proteomes" id="UP000649328"/>
    </source>
</evidence>
<evidence type="ECO:0000256" key="5">
    <source>
        <dbReference type="PROSITE-ProRule" id="PRU00221"/>
    </source>
</evidence>
<evidence type="ECO:0000256" key="6">
    <source>
        <dbReference type="SAM" id="MobiDB-lite"/>
    </source>
</evidence>
<dbReference type="Gene3D" id="2.130.10.10">
    <property type="entry name" value="YVTN repeat-like/Quinoprotein amine dehydrogenase"/>
    <property type="match status" value="1"/>
</dbReference>
<dbReference type="OrthoDB" id="1367865at2759"/>
<dbReference type="SUPFAM" id="SSF50978">
    <property type="entry name" value="WD40 repeat-like"/>
    <property type="match status" value="1"/>
</dbReference>
<dbReference type="GO" id="GO:0006357">
    <property type="term" value="P:regulation of transcription by RNA polymerase II"/>
    <property type="evidence" value="ECO:0007669"/>
    <property type="project" value="TreeGrafter"/>
</dbReference>
<dbReference type="InterPro" id="IPR036322">
    <property type="entry name" value="WD40_repeat_dom_sf"/>
</dbReference>
<sequence>MSLTSVELNYLIWRYMQESGFDLAAYAFLKDSACLEYEHAENRLIPAIEPGSLVNLVQKGILYTFLEDAADGKKTRLNVLDALLKSKADFDADQDSVLAHAKTTEKAAENGTKSDISASDVNMADAEASEEGLDSNKDKSIEELTGIDLPFETTMLTPFTTFAPSILLAWHPSTDVFALGTELLAAVIHALSPAGIAETVTLNHPPVVDFGSTLPSAVSVVLWAPLGAVVLTAGVGGEIRAWAPDGRLKNIVNPSLGAVSTPVQDLLWNPSGLLLLSLDIHDSAAIWEGSTLLLILGVPGTEEGQFETHACWLSELKFALSTRKNAIKIYAVNAALPQGENVAVVGQLQGHDNQICGLAFSRVLKLLALASDTDYVIKVWNSLLTQDALELNCAAEKQSGMYYHTLPIIELAWLARAGDLQGNELLSVSMEGAVNIWDAFSGDALVSANIFQNPNNFQISDDESDSDMIMATKNALVFAAAVSADSRFLAVGDDSGNVSVWDINTARYKGTTELLRCLGIFSMAAPELPDFGICDLVLDANGRYIAVCYKGRESVVLQWNK</sequence>
<dbReference type="PANTHER" id="PTHR22846">
    <property type="entry name" value="WD40 REPEAT PROTEIN"/>
    <property type="match status" value="1"/>
</dbReference>
<feature type="repeat" description="WD" evidence="5">
    <location>
        <begin position="470"/>
        <end position="511"/>
    </location>
</feature>
<dbReference type="InterPro" id="IPR015943">
    <property type="entry name" value="WD40/YVTN_repeat-like_dom_sf"/>
</dbReference>
<dbReference type="AlphaFoldDB" id="A0A8H7LCW0"/>
<dbReference type="InterPro" id="IPR001680">
    <property type="entry name" value="WD40_rpt"/>
</dbReference>
<dbReference type="PROSITE" id="PS50896">
    <property type="entry name" value="LISH"/>
    <property type="match status" value="1"/>
</dbReference>
<name>A0A8H7LCW0_9ASCO</name>
<keyword evidence="2 5" id="KW-0853">WD repeat</keyword>
<feature type="compositionally biased region" description="Polar residues" evidence="6">
    <location>
        <begin position="111"/>
        <end position="120"/>
    </location>
</feature>
<dbReference type="SMART" id="SM00667">
    <property type="entry name" value="LisH"/>
    <property type="match status" value="1"/>
</dbReference>
<evidence type="ECO:0000313" key="7">
    <source>
        <dbReference type="EMBL" id="KAF8003794.1"/>
    </source>
</evidence>
<evidence type="ECO:0000256" key="2">
    <source>
        <dbReference type="ARBA" id="ARBA00022574"/>
    </source>
</evidence>
<evidence type="ECO:0000256" key="3">
    <source>
        <dbReference type="ARBA" id="ARBA00022737"/>
    </source>
</evidence>
<dbReference type="GO" id="GO:0003714">
    <property type="term" value="F:transcription corepressor activity"/>
    <property type="evidence" value="ECO:0007669"/>
    <property type="project" value="InterPro"/>
</dbReference>
<dbReference type="SMART" id="SM00320">
    <property type="entry name" value="WD40"/>
    <property type="match status" value="5"/>
</dbReference>
<dbReference type="Pfam" id="PF00400">
    <property type="entry name" value="WD40"/>
    <property type="match status" value="2"/>
</dbReference>
<reference evidence="7" key="1">
    <citation type="submission" date="2020-10" db="EMBL/GenBank/DDBJ databases">
        <title>The Whole-Genome Sequence of Metschnikowia persimmonesis, a Novel Endophytic Yeast Species Isolated from Medicinal Plant Diospyros kaki Thumb.</title>
        <authorList>
            <person name="Rahmat E."/>
            <person name="Kang Y."/>
        </authorList>
    </citation>
    <scope>NUCLEOTIDE SEQUENCE</scope>
    <source>
        <strain evidence="7">KIOM G15050</strain>
    </source>
</reference>
<dbReference type="InterPro" id="IPR045183">
    <property type="entry name" value="Ebi-like"/>
</dbReference>
<keyword evidence="3" id="KW-0677">Repeat</keyword>
<gene>
    <name evidence="7" type="ORF">HF325_001242</name>
</gene>
<protein>
    <recommendedName>
        <fullName evidence="9">LisH domain-containing protein</fullName>
    </recommendedName>
</protein>
<dbReference type="Proteomes" id="UP000649328">
    <property type="component" value="Unassembled WGS sequence"/>
</dbReference>
<keyword evidence="4" id="KW-0539">Nucleus</keyword>
<comment type="subcellular location">
    <subcellularLocation>
        <location evidence="1">Nucleus</location>
    </subcellularLocation>
</comment>
<dbReference type="PANTHER" id="PTHR22846:SF2">
    <property type="entry name" value="F-BOX-LIKE_WD REPEAT-CONTAINING PROTEIN EBI"/>
    <property type="match status" value="1"/>
</dbReference>
<dbReference type="Gene3D" id="1.20.960.30">
    <property type="match status" value="1"/>
</dbReference>
<dbReference type="EMBL" id="JACBPP010000002">
    <property type="protein sequence ID" value="KAF8003794.1"/>
    <property type="molecule type" value="Genomic_DNA"/>
</dbReference>
<dbReference type="InterPro" id="IPR006594">
    <property type="entry name" value="LisH"/>
</dbReference>
<dbReference type="Pfam" id="PF08513">
    <property type="entry name" value="LisH"/>
    <property type="match status" value="1"/>
</dbReference>
<keyword evidence="8" id="KW-1185">Reference proteome</keyword>
<comment type="caution">
    <text evidence="7">The sequence shown here is derived from an EMBL/GenBank/DDBJ whole genome shotgun (WGS) entry which is preliminary data.</text>
</comment>
<evidence type="ECO:0008006" key="9">
    <source>
        <dbReference type="Google" id="ProtNLM"/>
    </source>
</evidence>
<proteinExistence type="predicted"/>
<dbReference type="PROSITE" id="PS50082">
    <property type="entry name" value="WD_REPEATS_2"/>
    <property type="match status" value="2"/>
</dbReference>
<dbReference type="GO" id="GO:0034967">
    <property type="term" value="C:Set3 complex"/>
    <property type="evidence" value="ECO:0007669"/>
    <property type="project" value="TreeGrafter"/>
</dbReference>
<feature type="region of interest" description="Disordered" evidence="6">
    <location>
        <begin position="108"/>
        <end position="139"/>
    </location>
</feature>
<evidence type="ECO:0000256" key="4">
    <source>
        <dbReference type="ARBA" id="ARBA00023242"/>
    </source>
</evidence>
<evidence type="ECO:0000256" key="1">
    <source>
        <dbReference type="ARBA" id="ARBA00004123"/>
    </source>
</evidence>